<feature type="transmembrane region" description="Helical" evidence="1">
    <location>
        <begin position="7"/>
        <end position="24"/>
    </location>
</feature>
<accession>A0A0A7FWS0</accession>
<protein>
    <recommendedName>
        <fullName evidence="4">DUF3021 domain-containing protein</fullName>
    </recommendedName>
</protein>
<name>A0A0A7FWS0_9CLOT</name>
<feature type="transmembrane region" description="Helical" evidence="1">
    <location>
        <begin position="91"/>
        <end position="110"/>
    </location>
</feature>
<proteinExistence type="predicted"/>
<dbReference type="EMBL" id="CP006905">
    <property type="protein sequence ID" value="AIY83266.1"/>
    <property type="molecule type" value="Genomic_DNA"/>
</dbReference>
<reference evidence="2 3" key="1">
    <citation type="journal article" date="2015" name="Infect. Genet. Evol.">
        <title>Genomic sequences of six botulinum neurotoxin-producing strains representing three clostridial species illustrate the mobility and diversity of botulinum neurotoxin genes.</title>
        <authorList>
            <person name="Smith T.J."/>
            <person name="Hill K.K."/>
            <person name="Xie G."/>
            <person name="Foley B.T."/>
            <person name="Williamson C.H."/>
            <person name="Foster J.T."/>
            <person name="Johnson S.L."/>
            <person name="Chertkov O."/>
            <person name="Teshima H."/>
            <person name="Gibbons H.S."/>
            <person name="Johnsky L.A."/>
            <person name="Karavis M.A."/>
            <person name="Smith L.A."/>
        </authorList>
    </citation>
    <scope>NUCLEOTIDE SEQUENCE [LARGE SCALE GENOMIC DNA]</scope>
    <source>
        <strain evidence="2">Sullivan</strain>
    </source>
</reference>
<dbReference type="Pfam" id="PF11457">
    <property type="entry name" value="DUF3021"/>
    <property type="match status" value="1"/>
</dbReference>
<organism evidence="2 3">
    <name type="scientific">Clostridium baratii str. Sullivan</name>
    <dbReference type="NCBI Taxonomy" id="1415775"/>
    <lineage>
        <taxon>Bacteria</taxon>
        <taxon>Bacillati</taxon>
        <taxon>Bacillota</taxon>
        <taxon>Clostridia</taxon>
        <taxon>Eubacteriales</taxon>
        <taxon>Clostridiaceae</taxon>
        <taxon>Clostridium</taxon>
    </lineage>
</organism>
<evidence type="ECO:0008006" key="4">
    <source>
        <dbReference type="Google" id="ProtNLM"/>
    </source>
</evidence>
<sequence length="130" mass="15125">MKLLNRLSVGLGIGSFIYLLTLYYNHQINTVTRRDIIGVFIISIFAGVMTILFDIEKLNYLIALILHFISINIVVCVIAKLNEWITKDFTIFYFFNAFIIYLLSWSITIIRNRISAKELNEILSNNKNDK</sequence>
<dbReference type="KEGG" id="cbv:U729_1554"/>
<keyword evidence="1" id="KW-0472">Membrane</keyword>
<feature type="transmembrane region" description="Helical" evidence="1">
    <location>
        <begin position="36"/>
        <end position="53"/>
    </location>
</feature>
<gene>
    <name evidence="2" type="ORF">U729_1554</name>
</gene>
<dbReference type="Proteomes" id="UP000030635">
    <property type="component" value="Chromosome"/>
</dbReference>
<evidence type="ECO:0000313" key="3">
    <source>
        <dbReference type="Proteomes" id="UP000030635"/>
    </source>
</evidence>
<keyword evidence="1" id="KW-1133">Transmembrane helix</keyword>
<dbReference type="HOGENOM" id="CLU_142172_1_2_9"/>
<dbReference type="RefSeq" id="WP_039313290.1">
    <property type="nucleotide sequence ID" value="NZ_CP006905.1"/>
</dbReference>
<keyword evidence="3" id="KW-1185">Reference proteome</keyword>
<feature type="transmembrane region" description="Helical" evidence="1">
    <location>
        <begin position="60"/>
        <end position="79"/>
    </location>
</feature>
<dbReference type="OrthoDB" id="2678399at2"/>
<dbReference type="AlphaFoldDB" id="A0A0A7FWS0"/>
<evidence type="ECO:0000313" key="2">
    <source>
        <dbReference type="EMBL" id="AIY83266.1"/>
    </source>
</evidence>
<keyword evidence="1" id="KW-0812">Transmembrane</keyword>
<dbReference type="InterPro" id="IPR021560">
    <property type="entry name" value="DUF3021"/>
</dbReference>
<evidence type="ECO:0000256" key="1">
    <source>
        <dbReference type="SAM" id="Phobius"/>
    </source>
</evidence>